<dbReference type="Pfam" id="PF10988">
    <property type="entry name" value="DUF2807"/>
    <property type="match status" value="1"/>
</dbReference>
<keyword evidence="4" id="KW-1185">Reference proteome</keyword>
<protein>
    <submittedName>
        <fullName evidence="3">Protein of uncharacterized function (DUF2807)</fullName>
    </submittedName>
</protein>
<accession>A0A379MSZ7</accession>
<feature type="chain" id="PRO_5016855136" evidence="1">
    <location>
        <begin position="22"/>
        <end position="236"/>
    </location>
</feature>
<keyword evidence="1" id="KW-0732">Signal</keyword>
<proteinExistence type="predicted"/>
<evidence type="ECO:0000259" key="2">
    <source>
        <dbReference type="Pfam" id="PF10988"/>
    </source>
</evidence>
<evidence type="ECO:0000313" key="4">
    <source>
        <dbReference type="Proteomes" id="UP000255233"/>
    </source>
</evidence>
<dbReference type="RefSeq" id="WP_051214211.1">
    <property type="nucleotide sequence ID" value="NZ_UGVL01000001.1"/>
</dbReference>
<evidence type="ECO:0000256" key="1">
    <source>
        <dbReference type="SAM" id="SignalP"/>
    </source>
</evidence>
<organism evidence="3 4">
    <name type="scientific">Rikenella microfusus</name>
    <dbReference type="NCBI Taxonomy" id="28139"/>
    <lineage>
        <taxon>Bacteria</taxon>
        <taxon>Pseudomonadati</taxon>
        <taxon>Bacteroidota</taxon>
        <taxon>Bacteroidia</taxon>
        <taxon>Bacteroidales</taxon>
        <taxon>Rikenellaceae</taxon>
        <taxon>Rikenella</taxon>
    </lineage>
</organism>
<dbReference type="OrthoDB" id="877489at2"/>
<dbReference type="InterPro" id="IPR021255">
    <property type="entry name" value="DUF2807"/>
</dbReference>
<gene>
    <name evidence="3" type="ORF">NCTC11190_01184</name>
</gene>
<sequence>MKKTLLILCAALAIGGRTALAQEKMDARTVETGHLSGVEARSGFDVILKQGASSGAVISVDSRLEPYLQVEIEDGILRIGFDNIPIGLQRRNLARKAEITVNALEKLDVHSGSRVVGNGSFTAPACDIDVHSGASVSGIDIDAKTVSVDVRSGAKAVVSGFADRLEASTSSGATANLRDLQAQNVQADASSGSSLRCCATRSIRGRASSGASVRYAGGATQVNTGSSSGGSYGPMK</sequence>
<reference evidence="3 4" key="1">
    <citation type="submission" date="2018-06" db="EMBL/GenBank/DDBJ databases">
        <authorList>
            <consortium name="Pathogen Informatics"/>
            <person name="Doyle S."/>
        </authorList>
    </citation>
    <scope>NUCLEOTIDE SEQUENCE [LARGE SCALE GENOMIC DNA]</scope>
    <source>
        <strain evidence="3 4">NCTC11190</strain>
    </source>
</reference>
<evidence type="ECO:0000313" key="3">
    <source>
        <dbReference type="EMBL" id="SUE33967.1"/>
    </source>
</evidence>
<dbReference type="EMBL" id="UGVL01000001">
    <property type="protein sequence ID" value="SUE33967.1"/>
    <property type="molecule type" value="Genomic_DNA"/>
</dbReference>
<dbReference type="STRING" id="880526.GCA_000427365_00261"/>
<dbReference type="AlphaFoldDB" id="A0A379MSZ7"/>
<dbReference type="Gene3D" id="2.160.20.120">
    <property type="match status" value="1"/>
</dbReference>
<name>A0A379MSZ7_9BACT</name>
<feature type="signal peptide" evidence="1">
    <location>
        <begin position="1"/>
        <end position="21"/>
    </location>
</feature>
<dbReference type="Proteomes" id="UP000255233">
    <property type="component" value="Unassembled WGS sequence"/>
</dbReference>
<feature type="domain" description="Putative auto-transporter adhesin head GIN" evidence="2">
    <location>
        <begin position="36"/>
        <end position="218"/>
    </location>
</feature>